<dbReference type="GO" id="GO:0030246">
    <property type="term" value="F:carbohydrate binding"/>
    <property type="evidence" value="ECO:0007669"/>
    <property type="project" value="InterPro"/>
</dbReference>
<dbReference type="GO" id="GO:0012505">
    <property type="term" value="C:endomembrane system"/>
    <property type="evidence" value="ECO:0007669"/>
    <property type="project" value="UniProtKB-ARBA"/>
</dbReference>
<keyword evidence="5" id="KW-0765">Sulfation</keyword>
<evidence type="ECO:0000313" key="21">
    <source>
        <dbReference type="Proteomes" id="UP000550309"/>
    </source>
</evidence>
<evidence type="ECO:0000256" key="2">
    <source>
        <dbReference type="ARBA" id="ARBA00004167"/>
    </source>
</evidence>
<dbReference type="EMBL" id="VZRK01000139">
    <property type="protein sequence ID" value="NWU81417.1"/>
    <property type="molecule type" value="Genomic_DNA"/>
</dbReference>
<dbReference type="FunFam" id="2.60.40.1180:FF:000005">
    <property type="entry name" value="Maltase-glucoamylase, intestinal"/>
    <property type="match status" value="1"/>
</dbReference>
<dbReference type="AlphaFoldDB" id="A0A7K5ZVI0"/>
<dbReference type="PROSITE" id="PS00707">
    <property type="entry name" value="GLYCOSYL_HYDROL_F31_2"/>
    <property type="match status" value="1"/>
</dbReference>
<dbReference type="GO" id="GO:0004558">
    <property type="term" value="F:alpha-1,4-glucosidase activity"/>
    <property type="evidence" value="ECO:0007669"/>
    <property type="project" value="TreeGrafter"/>
</dbReference>
<dbReference type="GO" id="GO:0005886">
    <property type="term" value="C:plasma membrane"/>
    <property type="evidence" value="ECO:0007669"/>
    <property type="project" value="UniProtKB-ARBA"/>
</dbReference>
<dbReference type="OrthoDB" id="5839090at2759"/>
<keyword evidence="9 18" id="KW-0378">Hydrolase</keyword>
<keyword evidence="13" id="KW-1015">Disulfide bond</keyword>
<dbReference type="InterPro" id="IPR025887">
    <property type="entry name" value="Glyco_hydro_31_N_dom"/>
</dbReference>
<dbReference type="SUPFAM" id="SSF51011">
    <property type="entry name" value="Glycosyl hydrolase domain"/>
    <property type="match status" value="1"/>
</dbReference>
<keyword evidence="6" id="KW-0812">Transmembrane</keyword>
<evidence type="ECO:0000259" key="19">
    <source>
        <dbReference type="PROSITE" id="PS51448"/>
    </source>
</evidence>
<dbReference type="Pfam" id="PF13802">
    <property type="entry name" value="Gal_mutarotas_2"/>
    <property type="match status" value="1"/>
</dbReference>
<keyword evidence="11" id="KW-1133">Transmembrane helix</keyword>
<keyword evidence="12" id="KW-0472">Membrane</keyword>
<dbReference type="Gene3D" id="2.60.40.1760">
    <property type="entry name" value="glycosyl hydrolase (family 31)"/>
    <property type="match status" value="1"/>
</dbReference>
<keyword evidence="7" id="KW-0732">Signal</keyword>
<dbReference type="EC" id="3.2.1.20" evidence="4"/>
<dbReference type="GO" id="GO:0045177">
    <property type="term" value="C:apical part of cell"/>
    <property type="evidence" value="ECO:0007669"/>
    <property type="project" value="UniProtKB-ARBA"/>
</dbReference>
<comment type="similarity">
    <text evidence="3 18">Belongs to the glycosyl hydrolase 31 family.</text>
</comment>
<dbReference type="SMART" id="SM00018">
    <property type="entry name" value="PD"/>
    <property type="match status" value="1"/>
</dbReference>
<evidence type="ECO:0000256" key="12">
    <source>
        <dbReference type="ARBA" id="ARBA00023136"/>
    </source>
</evidence>
<evidence type="ECO:0000256" key="18">
    <source>
        <dbReference type="RuleBase" id="RU361185"/>
    </source>
</evidence>
<evidence type="ECO:0000256" key="4">
    <source>
        <dbReference type="ARBA" id="ARBA00012741"/>
    </source>
</evidence>
<evidence type="ECO:0000256" key="15">
    <source>
        <dbReference type="ARBA" id="ARBA00023295"/>
    </source>
</evidence>
<keyword evidence="15 18" id="KW-0326">Glycosidase</keyword>
<evidence type="ECO:0000256" key="8">
    <source>
        <dbReference type="ARBA" id="ARBA00022737"/>
    </source>
</evidence>
<evidence type="ECO:0000313" key="20">
    <source>
        <dbReference type="EMBL" id="NWU81417.1"/>
    </source>
</evidence>
<comment type="caution">
    <text evidence="17">Lacks conserved residue(s) required for the propagation of feature annotation.</text>
</comment>
<comment type="caution">
    <text evidence="20">The sequence shown here is derived from an EMBL/GenBank/DDBJ whole genome shotgun (WGS) entry which is preliminary data.</text>
</comment>
<dbReference type="InterPro" id="IPR000519">
    <property type="entry name" value="P_trefoil_dom"/>
</dbReference>
<dbReference type="InterPro" id="IPR011013">
    <property type="entry name" value="Gal_mutarotase_sf_dom"/>
</dbReference>
<dbReference type="CDD" id="cd00111">
    <property type="entry name" value="Trefoil"/>
    <property type="match status" value="1"/>
</dbReference>
<dbReference type="GO" id="GO:0005975">
    <property type="term" value="P:carbohydrate metabolic process"/>
    <property type="evidence" value="ECO:0007669"/>
    <property type="project" value="InterPro"/>
</dbReference>
<dbReference type="InterPro" id="IPR013780">
    <property type="entry name" value="Glyco_hydro_b"/>
</dbReference>
<sequence length="985" mass="112431">VFFFCKNVSAIFQNSLLMNVAFNNYSDPNNLKFEEIRIYGLTQEITSVTVYHNDVVQDDPLNITYDSSNQAALITGLQLELGKSYTLKWRLGSIKERFDCYPNPDPTKEKCEQLGCAWEKTPNPDVPPCYYTSANPYYLENIQYSSSGVVADLTLDSARIRANEASTTPISTLRLEVKYHLNNMLQFKIYDYKNPRYEVPIPLNLPSSPINSNQSRLYQVSLQIQPFGIQIQRNSTRTVIWDSALPTFTFSDMFIQISTRLASQYIYGFGEAEQPTFRHDMNWQTWGMFTRDQPPRHKLNSYGVHPFYMALEEDGNAHGVLLLNSNAMDVTFQPTPALTYRTTGGILDFYMFLGPTPELVVQQYTALIGRPVMPPYWSLGFQLCRYGYRNDTEVSQLVEDMKAADIPHDVQYVDIDYMERQLDFTLGAHFAGLPALVNKTKADGMRFIIILDPAISANETDYPAFRRGMENDVFIKRPNSTEIIYSKVWPFLPGVIVNESLPEETQIQDYGAHVAFPDFFRTSTAEWWKREILEVYSNPTNPNNSIKFDGLWIDMNEPAAFVNGALGGCRDNLLNNPPYMPHLGYRSEGLTFKTPCMEGQQYLPDGTSVRHYDVHSLYGWSQTKPTLDALQEATKERGIVVTRSTYPSSGRWAGHWLGDNTAAWDQLGKSIVGMMEFSLFGISYTGADICGFFQDSEYELCLRWTQLGAFYPYSRNHNHKGTRRQDPVSWNATFEEVTKKVLNIRYTLLPYLYTLMHDAHANGSTVVRPLFHEFVKEKTTWDIHEQFLWGPALLISPALQQNAVTVRAYLPRARWYDYYTDENVGFRGFYNIFSAPLDHINLHIRGGHILPWQKPARTTFYSRKNAMGLTVALDDSLFAEGHLYWDDGVMIDAYEKGKYLLTTFTANKTVLDIRVLHGGYTDPNQLKFTEIKVLGVPSSVSQVTVSQNGGTITSPHASNYTSTKKLLTITGLQLKLGQNYTLQWS</sequence>
<dbReference type="PROSITE" id="PS00129">
    <property type="entry name" value="GLYCOSYL_HYDROL_F31_1"/>
    <property type="match status" value="1"/>
</dbReference>
<dbReference type="CDD" id="cd14752">
    <property type="entry name" value="GH31_N"/>
    <property type="match status" value="1"/>
</dbReference>
<dbReference type="FunFam" id="2.60.40.1180:FF:000001">
    <property type="entry name" value="Maltase-glucoamylase, intestinal"/>
    <property type="match status" value="1"/>
</dbReference>
<evidence type="ECO:0000256" key="9">
    <source>
        <dbReference type="ARBA" id="ARBA00022801"/>
    </source>
</evidence>
<dbReference type="FunFam" id="3.20.20.80:FF:000016">
    <property type="entry name" value="Maltase-glucoamylase, intestinal"/>
    <property type="match status" value="1"/>
</dbReference>
<dbReference type="Gene3D" id="4.10.110.10">
    <property type="entry name" value="Spasmolytic Protein, domain 1"/>
    <property type="match status" value="1"/>
</dbReference>
<dbReference type="Pfam" id="PF21365">
    <property type="entry name" value="Glyco_hydro_31_3rd"/>
    <property type="match status" value="1"/>
</dbReference>
<dbReference type="FunFam" id="2.60.40.1760:FF:000001">
    <property type="entry name" value="Maltase-glucoamylase, intestinal"/>
    <property type="match status" value="1"/>
</dbReference>
<evidence type="ECO:0000256" key="16">
    <source>
        <dbReference type="ARBA" id="ARBA00041343"/>
    </source>
</evidence>
<dbReference type="PROSITE" id="PS51448">
    <property type="entry name" value="P_TREFOIL_2"/>
    <property type="match status" value="1"/>
</dbReference>
<dbReference type="InterPro" id="IPR017853">
    <property type="entry name" value="GH"/>
</dbReference>
<dbReference type="PANTHER" id="PTHR22762:SF133">
    <property type="entry name" value="P-TYPE DOMAIN-CONTAINING PROTEIN"/>
    <property type="match status" value="1"/>
</dbReference>
<keyword evidence="21" id="KW-1185">Reference proteome</keyword>
<evidence type="ECO:0000256" key="3">
    <source>
        <dbReference type="ARBA" id="ARBA00007806"/>
    </source>
</evidence>
<dbReference type="Pfam" id="PF01055">
    <property type="entry name" value="Glyco_hydro_31_2nd"/>
    <property type="match status" value="1"/>
</dbReference>
<evidence type="ECO:0000256" key="1">
    <source>
        <dbReference type="ARBA" id="ARBA00001657"/>
    </source>
</evidence>
<dbReference type="SUPFAM" id="SSF51445">
    <property type="entry name" value="(Trans)glycosidases"/>
    <property type="match status" value="1"/>
</dbReference>
<dbReference type="CDD" id="cd06602">
    <property type="entry name" value="GH31_MGAM_SI_GAA"/>
    <property type="match status" value="1"/>
</dbReference>
<keyword evidence="10" id="KW-0735">Signal-anchor</keyword>
<protein>
    <recommendedName>
        <fullName evidence="4">alpha-glucosidase</fullName>
        <ecNumber evidence="4">3.2.1.20</ecNumber>
    </recommendedName>
    <alternativeName>
        <fullName evidence="16">Maltase</fullName>
    </alternativeName>
</protein>
<dbReference type="PANTHER" id="PTHR22762">
    <property type="entry name" value="ALPHA-GLUCOSIDASE"/>
    <property type="match status" value="1"/>
</dbReference>
<feature type="non-terminal residue" evidence="20">
    <location>
        <position position="985"/>
    </location>
</feature>
<dbReference type="Gene3D" id="2.60.40.1180">
    <property type="entry name" value="Golgi alpha-mannosidase II"/>
    <property type="match status" value="3"/>
</dbReference>
<evidence type="ECO:0000256" key="10">
    <source>
        <dbReference type="ARBA" id="ARBA00022968"/>
    </source>
</evidence>
<evidence type="ECO:0000256" key="7">
    <source>
        <dbReference type="ARBA" id="ARBA00022729"/>
    </source>
</evidence>
<evidence type="ECO:0000256" key="11">
    <source>
        <dbReference type="ARBA" id="ARBA00022989"/>
    </source>
</evidence>
<comment type="catalytic activity">
    <reaction evidence="1">
        <text>Hydrolysis of terminal, non-reducing (1-&gt;4)-linked alpha-D-glucose residues with release of alpha-D-glucose.</text>
        <dbReference type="EC" id="3.2.1.20"/>
    </reaction>
</comment>
<evidence type="ECO:0000256" key="6">
    <source>
        <dbReference type="ARBA" id="ARBA00022692"/>
    </source>
</evidence>
<dbReference type="InterPro" id="IPR048395">
    <property type="entry name" value="Glyco_hydro_31_C"/>
</dbReference>
<dbReference type="InterPro" id="IPR030458">
    <property type="entry name" value="Glyco_hydro_31_AS"/>
</dbReference>
<keyword evidence="14" id="KW-0325">Glycoprotein</keyword>
<name>A0A7K5ZVI0_ONYCO</name>
<proteinExistence type="inferred from homology"/>
<dbReference type="SUPFAM" id="SSF74650">
    <property type="entry name" value="Galactose mutarotase-like"/>
    <property type="match status" value="1"/>
</dbReference>
<feature type="non-terminal residue" evidence="20">
    <location>
        <position position="1"/>
    </location>
</feature>
<evidence type="ECO:0000256" key="5">
    <source>
        <dbReference type="ARBA" id="ARBA00022641"/>
    </source>
</evidence>
<dbReference type="GO" id="GO:0005737">
    <property type="term" value="C:cytoplasm"/>
    <property type="evidence" value="ECO:0007669"/>
    <property type="project" value="UniProtKB-ARBA"/>
</dbReference>
<accession>A0A7K5ZVI0</accession>
<feature type="domain" description="P-type" evidence="19">
    <location>
        <begin position="85"/>
        <end position="133"/>
    </location>
</feature>
<dbReference type="InterPro" id="IPR000322">
    <property type="entry name" value="Glyco_hydro_31_TIM"/>
</dbReference>
<keyword evidence="8" id="KW-0677">Repeat</keyword>
<dbReference type="Gene3D" id="3.20.20.80">
    <property type="entry name" value="Glycosidases"/>
    <property type="match status" value="1"/>
</dbReference>
<reference evidence="20 21" key="1">
    <citation type="submission" date="2019-09" db="EMBL/GenBank/DDBJ databases">
        <title>Bird 10,000 Genomes (B10K) Project - Family phase.</title>
        <authorList>
            <person name="Zhang G."/>
        </authorList>
    </citation>
    <scope>NUCLEOTIDE SEQUENCE [LARGE SCALE GENOMIC DNA]</scope>
    <source>
        <strain evidence="20">B10K-DU-028-75</strain>
        <tissue evidence="20">Mixed tissue sample</tissue>
    </source>
</reference>
<dbReference type="Proteomes" id="UP000550309">
    <property type="component" value="Unassembled WGS sequence"/>
</dbReference>
<comment type="subcellular location">
    <subcellularLocation>
        <location evidence="2">Membrane</location>
        <topology evidence="2">Single-pass membrane protein</topology>
    </subcellularLocation>
</comment>
<dbReference type="InterPro" id="IPR044913">
    <property type="entry name" value="P_trefoil_dom_sf"/>
</dbReference>
<dbReference type="Pfam" id="PF00088">
    <property type="entry name" value="Trefoil"/>
    <property type="match status" value="1"/>
</dbReference>
<evidence type="ECO:0000256" key="13">
    <source>
        <dbReference type="ARBA" id="ARBA00023157"/>
    </source>
</evidence>
<evidence type="ECO:0000256" key="14">
    <source>
        <dbReference type="ARBA" id="ARBA00023180"/>
    </source>
</evidence>
<dbReference type="InterPro" id="IPR030459">
    <property type="entry name" value="Glyco_hydro_31_CS"/>
</dbReference>
<evidence type="ECO:0000256" key="17">
    <source>
        <dbReference type="PROSITE-ProRule" id="PRU00779"/>
    </source>
</evidence>
<gene>
    <name evidence="20" type="primary">Mgam_1</name>
    <name evidence="20" type="ORF">ONYCOR_R14488</name>
</gene>
<organism evidence="20 21">
    <name type="scientific">Onychorhynchus coronatus</name>
    <name type="common">Royal flycatcher</name>
    <dbReference type="NCBI Taxonomy" id="360224"/>
    <lineage>
        <taxon>Eukaryota</taxon>
        <taxon>Metazoa</taxon>
        <taxon>Chordata</taxon>
        <taxon>Craniata</taxon>
        <taxon>Vertebrata</taxon>
        <taxon>Euteleostomi</taxon>
        <taxon>Archelosauria</taxon>
        <taxon>Archosauria</taxon>
        <taxon>Dinosauria</taxon>
        <taxon>Saurischia</taxon>
        <taxon>Theropoda</taxon>
        <taxon>Coelurosauria</taxon>
        <taxon>Aves</taxon>
        <taxon>Neognathae</taxon>
        <taxon>Neoaves</taxon>
        <taxon>Telluraves</taxon>
        <taxon>Australaves</taxon>
        <taxon>Passeriformes</taxon>
        <taxon>Tyrannidae</taxon>
        <taxon>Onychorhynchus</taxon>
    </lineage>
</organism>